<dbReference type="InterPro" id="IPR050263">
    <property type="entry name" value="Bact_Fimbrial_Adh_Pro"/>
</dbReference>
<feature type="chain" id="PRO_5017242605" evidence="5">
    <location>
        <begin position="23"/>
        <end position="177"/>
    </location>
</feature>
<dbReference type="InterPro" id="IPR036937">
    <property type="entry name" value="Adhesion_dom_fimbrial_sf"/>
</dbReference>
<dbReference type="SUPFAM" id="SSF49401">
    <property type="entry name" value="Bacterial adhesins"/>
    <property type="match status" value="1"/>
</dbReference>
<dbReference type="Gene3D" id="2.60.40.1090">
    <property type="entry name" value="Fimbrial-type adhesion domain"/>
    <property type="match status" value="1"/>
</dbReference>
<dbReference type="OrthoDB" id="6494728at2"/>
<gene>
    <name evidence="6" type="ORF">D7V20_01195</name>
</gene>
<accession>A0A3A8F5L4</accession>
<dbReference type="AlphaFoldDB" id="A0A3A8F5L4"/>
<evidence type="ECO:0000256" key="3">
    <source>
        <dbReference type="ARBA" id="ARBA00022729"/>
    </source>
</evidence>
<comment type="subcellular location">
    <subcellularLocation>
        <location evidence="1">Fimbrium</location>
    </subcellularLocation>
</comment>
<dbReference type="Proteomes" id="UP000280405">
    <property type="component" value="Unassembled WGS sequence"/>
</dbReference>
<evidence type="ECO:0000256" key="4">
    <source>
        <dbReference type="ARBA" id="ARBA00023263"/>
    </source>
</evidence>
<protein>
    <submittedName>
        <fullName evidence="6">Type 1 fimbrial protein</fullName>
    </submittedName>
</protein>
<organism evidence="6 7">
    <name type="scientific">Acinetobacter rongchengensis</name>
    <dbReference type="NCBI Taxonomy" id="2419601"/>
    <lineage>
        <taxon>Bacteria</taxon>
        <taxon>Pseudomonadati</taxon>
        <taxon>Pseudomonadota</taxon>
        <taxon>Gammaproteobacteria</taxon>
        <taxon>Moraxellales</taxon>
        <taxon>Moraxellaceae</taxon>
        <taxon>Acinetobacter</taxon>
    </lineage>
</organism>
<evidence type="ECO:0000256" key="1">
    <source>
        <dbReference type="ARBA" id="ARBA00004561"/>
    </source>
</evidence>
<dbReference type="InterPro" id="IPR008966">
    <property type="entry name" value="Adhesion_dom_sf"/>
</dbReference>
<keyword evidence="4" id="KW-0281">Fimbrium</keyword>
<keyword evidence="7" id="KW-1185">Reference proteome</keyword>
<dbReference type="PANTHER" id="PTHR33420">
    <property type="entry name" value="FIMBRIAL SUBUNIT ELFA-RELATED"/>
    <property type="match status" value="1"/>
</dbReference>
<evidence type="ECO:0000313" key="6">
    <source>
        <dbReference type="EMBL" id="RKG41036.1"/>
    </source>
</evidence>
<comment type="caution">
    <text evidence="6">The sequence shown here is derived from an EMBL/GenBank/DDBJ whole genome shotgun (WGS) entry which is preliminary data.</text>
</comment>
<dbReference type="GO" id="GO:0009289">
    <property type="term" value="C:pilus"/>
    <property type="evidence" value="ECO:0007669"/>
    <property type="project" value="UniProtKB-SubCell"/>
</dbReference>
<comment type="similarity">
    <text evidence="2">Belongs to the fimbrial protein family.</text>
</comment>
<dbReference type="EMBL" id="RAXT01000001">
    <property type="protein sequence ID" value="RKG41036.1"/>
    <property type="molecule type" value="Genomic_DNA"/>
</dbReference>
<evidence type="ECO:0000313" key="7">
    <source>
        <dbReference type="Proteomes" id="UP000280405"/>
    </source>
</evidence>
<dbReference type="PANTHER" id="PTHR33420:SF3">
    <property type="entry name" value="FIMBRIAL SUBUNIT ELFA"/>
    <property type="match status" value="1"/>
</dbReference>
<dbReference type="InterPro" id="IPR039458">
    <property type="entry name" value="FimA-like"/>
</dbReference>
<dbReference type="GO" id="GO:0043709">
    <property type="term" value="P:cell adhesion involved in single-species biofilm formation"/>
    <property type="evidence" value="ECO:0007669"/>
    <property type="project" value="TreeGrafter"/>
</dbReference>
<dbReference type="RefSeq" id="WP_120382529.1">
    <property type="nucleotide sequence ID" value="NZ_RAXT01000001.1"/>
</dbReference>
<keyword evidence="3 5" id="KW-0732">Signal</keyword>
<dbReference type="Pfam" id="PF16970">
    <property type="entry name" value="FimA"/>
    <property type="match status" value="1"/>
</dbReference>
<sequence>MKKFQLGLAVISFGLASSTVFAAPDGTVTITGKVVDQTCTLGGTNGNYTVVLPTVGKSTLATAGTTTGDTKFTINLTNCPTGNIGVYYDNTNTNITTNGRLKNTIAGGSNVEIQLLNSTKAVIDLTKDRGTQGALAVASSGGVANIDFYARYYATAAVSAATVGDVSTTATYYVVYP</sequence>
<feature type="signal peptide" evidence="5">
    <location>
        <begin position="1"/>
        <end position="22"/>
    </location>
</feature>
<evidence type="ECO:0000256" key="2">
    <source>
        <dbReference type="ARBA" id="ARBA00006671"/>
    </source>
</evidence>
<proteinExistence type="inferred from homology"/>
<reference evidence="6 7" key="1">
    <citation type="submission" date="2018-09" db="EMBL/GenBank/DDBJ databases">
        <title>The draft genome of Acinetobacter spp. strains.</title>
        <authorList>
            <person name="Qin J."/>
            <person name="Feng Y."/>
            <person name="Zong Z."/>
        </authorList>
    </citation>
    <scope>NUCLEOTIDE SEQUENCE [LARGE SCALE GENOMIC DNA]</scope>
    <source>
        <strain evidence="6 7">WCHAc060115</strain>
    </source>
</reference>
<name>A0A3A8F5L4_9GAMM</name>
<evidence type="ECO:0000256" key="5">
    <source>
        <dbReference type="SAM" id="SignalP"/>
    </source>
</evidence>